<dbReference type="Pfam" id="PF21142">
    <property type="entry name" value="A2M_bMG2"/>
    <property type="match status" value="1"/>
</dbReference>
<dbReference type="Gene3D" id="2.60.40.1930">
    <property type="match status" value="1"/>
</dbReference>
<evidence type="ECO:0000259" key="7">
    <source>
        <dbReference type="SMART" id="SM01360"/>
    </source>
</evidence>
<dbReference type="InterPro" id="IPR008930">
    <property type="entry name" value="Terpenoid_cyclase/PrenylTrfase"/>
</dbReference>
<comment type="similarity">
    <text evidence="1">Belongs to the protease inhibitor I39 (alpha-2-macroglobulin) family. Bacterial alpha-2-macroglobulin subfamily.</text>
</comment>
<feature type="domain" description="Apple" evidence="5">
    <location>
        <begin position="49"/>
        <end position="111"/>
    </location>
</feature>
<dbReference type="Pfam" id="PF17973">
    <property type="entry name" value="bMG10"/>
    <property type="match status" value="1"/>
</dbReference>
<dbReference type="InterPro" id="IPR021868">
    <property type="entry name" value="Alpha_2_Macroglob_MG3"/>
</dbReference>
<organism evidence="8 9">
    <name type="scientific">Stappia taiwanensis</name>
    <dbReference type="NCBI Taxonomy" id="992267"/>
    <lineage>
        <taxon>Bacteria</taxon>
        <taxon>Pseudomonadati</taxon>
        <taxon>Pseudomonadota</taxon>
        <taxon>Alphaproteobacteria</taxon>
        <taxon>Hyphomicrobiales</taxon>
        <taxon>Stappiaceae</taxon>
        <taxon>Stappia</taxon>
    </lineage>
</organism>
<dbReference type="CDD" id="cd01100">
    <property type="entry name" value="APPLE_Factor_XI_like"/>
    <property type="match status" value="1"/>
</dbReference>
<dbReference type="Pfam" id="PF01835">
    <property type="entry name" value="MG2"/>
    <property type="match status" value="1"/>
</dbReference>
<reference evidence="8 9" key="2">
    <citation type="submission" date="2020-08" db="EMBL/GenBank/DDBJ databases">
        <title>Stappia taiwanensis sp. nov., isolated from a coastal thermal spring.</title>
        <authorList>
            <person name="Kampfer P."/>
        </authorList>
    </citation>
    <scope>NUCLEOTIDE SEQUENCE [LARGE SCALE GENOMIC DNA]</scope>
    <source>
        <strain evidence="8 9">DSM 23284</strain>
    </source>
</reference>
<dbReference type="SUPFAM" id="SSF48239">
    <property type="entry name" value="Terpenoid cyclases/Protein prenyltransferases"/>
    <property type="match status" value="1"/>
</dbReference>
<dbReference type="CDD" id="cd02891">
    <property type="entry name" value="A2M_like"/>
    <property type="match status" value="1"/>
</dbReference>
<name>A0A838XTG3_9HYPH</name>
<dbReference type="Gene3D" id="3.50.4.10">
    <property type="entry name" value="Hepatocyte Growth Factor"/>
    <property type="match status" value="1"/>
</dbReference>
<dbReference type="PIRSF" id="PIRSF038980">
    <property type="entry name" value="A2M_bac"/>
    <property type="match status" value="1"/>
</dbReference>
<evidence type="ECO:0000259" key="5">
    <source>
        <dbReference type="SMART" id="SM00223"/>
    </source>
</evidence>
<gene>
    <name evidence="8" type="ORF">H1W37_00840</name>
</gene>
<dbReference type="GO" id="GO:0005615">
    <property type="term" value="C:extracellular space"/>
    <property type="evidence" value="ECO:0007669"/>
    <property type="project" value="InterPro"/>
</dbReference>
<protein>
    <submittedName>
        <fullName evidence="8">Alpha-2-macroglobulin family protein</fullName>
    </submittedName>
</protein>
<evidence type="ECO:0000259" key="6">
    <source>
        <dbReference type="SMART" id="SM01359"/>
    </source>
</evidence>
<feature type="domain" description="Alpha-2-macroglobulin bait region" evidence="6">
    <location>
        <begin position="967"/>
        <end position="1111"/>
    </location>
</feature>
<dbReference type="Pfam" id="PF00024">
    <property type="entry name" value="PAN_1"/>
    <property type="match status" value="1"/>
</dbReference>
<dbReference type="GO" id="GO:0004866">
    <property type="term" value="F:endopeptidase inhibitor activity"/>
    <property type="evidence" value="ECO:0007669"/>
    <property type="project" value="InterPro"/>
</dbReference>
<dbReference type="Pfam" id="PF07678">
    <property type="entry name" value="TED_complement"/>
    <property type="match status" value="1"/>
</dbReference>
<dbReference type="InterPro" id="IPR047565">
    <property type="entry name" value="Alpha-macroglob_thiol-ester_cl"/>
</dbReference>
<keyword evidence="9" id="KW-1185">Reference proteome</keyword>
<dbReference type="PANTHER" id="PTHR40094:SF1">
    <property type="entry name" value="UBIQUITIN DOMAIN-CONTAINING PROTEIN"/>
    <property type="match status" value="1"/>
</dbReference>
<evidence type="ECO:0000256" key="1">
    <source>
        <dbReference type="ARBA" id="ARBA00010556"/>
    </source>
</evidence>
<dbReference type="InterPro" id="IPR049120">
    <property type="entry name" value="A2M_bMG2"/>
</dbReference>
<reference evidence="8 9" key="1">
    <citation type="submission" date="2020-07" db="EMBL/GenBank/DDBJ databases">
        <authorList>
            <person name="Li M."/>
        </authorList>
    </citation>
    <scope>NUCLEOTIDE SEQUENCE [LARGE SCALE GENOMIC DNA]</scope>
    <source>
        <strain evidence="8 9">DSM 23284</strain>
    </source>
</reference>
<dbReference type="InterPro" id="IPR002890">
    <property type="entry name" value="MG2"/>
</dbReference>
<dbReference type="EMBL" id="JACEON010000001">
    <property type="protein sequence ID" value="MBA4610180.1"/>
    <property type="molecule type" value="Genomic_DNA"/>
</dbReference>
<proteinExistence type="inferred from homology"/>
<dbReference type="PANTHER" id="PTHR40094">
    <property type="entry name" value="ALPHA-2-MACROGLOBULIN HOMOLOG"/>
    <property type="match status" value="1"/>
</dbReference>
<dbReference type="Gene3D" id="1.25.40.10">
    <property type="entry name" value="Tetratricopeptide repeat domain"/>
    <property type="match status" value="1"/>
</dbReference>
<evidence type="ECO:0000256" key="2">
    <source>
        <dbReference type="ARBA" id="ARBA00022729"/>
    </source>
</evidence>
<comment type="caution">
    <text evidence="8">The sequence shown here is derived from an EMBL/GenBank/DDBJ whole genome shotgun (WGS) entry which is preliminary data.</text>
</comment>
<dbReference type="Pfam" id="PF17962">
    <property type="entry name" value="bMG6"/>
    <property type="match status" value="1"/>
</dbReference>
<dbReference type="InterPro" id="IPR051802">
    <property type="entry name" value="YfhM-like"/>
</dbReference>
<feature type="domain" description="Alpha-2-macroglobulin" evidence="7">
    <location>
        <begin position="1172"/>
        <end position="1261"/>
    </location>
</feature>
<keyword evidence="2" id="KW-0732">Signal</keyword>
<dbReference type="SMART" id="SM01359">
    <property type="entry name" value="A2M_N_2"/>
    <property type="match status" value="1"/>
</dbReference>
<dbReference type="SMART" id="SM01360">
    <property type="entry name" value="A2M"/>
    <property type="match status" value="1"/>
</dbReference>
<keyword evidence="3" id="KW-0677">Repeat</keyword>
<dbReference type="InterPro" id="IPR041462">
    <property type="entry name" value="Bact_A2M_MG6"/>
</dbReference>
<keyword evidence="4" id="KW-1015">Disulfide bond</keyword>
<dbReference type="InterPro" id="IPR041203">
    <property type="entry name" value="Bact_A2M_MG5"/>
</dbReference>
<dbReference type="InterPro" id="IPR011626">
    <property type="entry name" value="Alpha-macroglobulin_TED"/>
</dbReference>
<dbReference type="SMART" id="SM00223">
    <property type="entry name" value="APPLE"/>
    <property type="match status" value="1"/>
</dbReference>
<sequence length="1837" mass="195969">MRAMGAHNLTKAHAPKGIGRISRVLFGAGLLSLAVLQGAGQAEERRIVTIDNADYFGSDLRTLKDADLDACKAACVAEKSCQALTYNTSAGWCFLKSSVGELHAFKGAIAGRIVMVKAMDEATVDARRADLSFLPGNLMDEAGRYARQLPRAFAPASDGSAAFGLLAQGQSEAAERAFGRSLALEPTNYGLWAGMTRSLLQQKPDDWRRRNKVKQDGGAAAVNAYLAAATDMDRVEAYELLASALERRQLYKPAIKALRAARALDDRPDLRSRYEQLVAEHGFRILDHQVDSDAVSPRVCVVFSEELPRTRDMGPFVKATGEGPFSVESDGAQVCVDGVRHGQRYGILVRQGLPSASGEVLEKSADLSVYVRDRSPAVRFLGRAYVLPAGDGATIPLVSVNTGEVETEIYRIGERGLASALRDRRVLSQLDSYKADQIRDEYGEKVWAGTVETAQRLNQDVMTAVPLEEIGLDMKPGIYAMVARAATDRDNRWGPWATQWFIVSDLGLSAYSGGDGTMVSVRALSSAQAVSGATVRLVAVNNDVLGEATSDGEGIARFAAGLSRGKGGRAPALVAVETKAGDYAFLDLTKPAFDLSDRGVEGRASPGPVDVFAWTDRGVYRPGESVHVGAMARDPGARARADLPLTLVFARPDGVEHSRTVAKDAGAGGRAYSLALPASAQQGTWTLRVYADPKAPALSETSFLVEDFQPERVDFTLEADAKAIDPLDPPEVSFTAKFLYGTPASGQRIEGEVIVSPTRENMAWPGYVFGLASEQIFPNRAILSDAGVTDEAGRGSFVPPLPDLERTTAGYTARIVTRLVEAGGRYVERGLELPLLSDGARIGVKPAFDGGVEEGGPAEFDVVAIDRAGARVAMSEVTWTLAKLDTRYQWYRSDGRWSYEPVTTSRRVASGTLDIGADGPQRLSLPVDWGRYRLEVVRDGTEPAATSTEFNAGWYVSSASSETPDVLDVGLDKPAYRVGETARLRMKPRFDGVALVHVVNEKLIETRALPVKAGEADVELTVTDDWGVGAYVTATLLRPMDIEAKRMPARALGLQWLKVDPGARVHTVSLETPEQILPRTTLDVDVRIAGQGAGETAYLTLAAVDVGILNLTRFETPDPDGWYFGQRRLATEIRDYYGQLIDRTAGELGRVRSGGDGMGMALAAPPPQEAPVALFSGVVETDAEGRATVSFDVPDFNGTLRLMAVAWSASGVGHSERDVTVRDPVVMTATLPRFLAPGDTSRLLVEIDNVDGGAGDYRVTIDVDGPVSVDLPDSGRGLTLAKGERQSLRLPLRAGETPGDASLHLTISGPGGETAEKRLALGVRDNTPLVTRRSFVTLAPGGALTLDGGSLSGLKPETASLTLAAGGAARIDIPGLLAALDRYPYGCTEQTTSRALPLLYLNEMASAAGLESDDEIAARVDKAIAAVLANQSSNGAFGLWSSYGSQDPWLDAYVTDFLIRAGETGHTVPAQALSSALDNLENRVAYASDFRDGGEGIAYALNVLARAGRASVGDLRYYADVKLNDFGSALARAQLGGALAAYGEKQRARQAFQSALAAIPAGDGTAYRQDYGTALRDAAGVLTYVTKAGLDGVDAAGLTRQVADRQDRTSALSTQDMAWLLLAGHELQADAEADRFAINGDALSGRLVRKVSGNALMRENLRVENRGGSGSDVVVTVSGQPVVPEPAGGRGYTITRQLFDLDGKPLEGGVVAQNTRVAVVLTVTADRPGKGRMLVVDRLPAGLTIDNPRLVRSGDIGALDWLSTIDSADHVEFRDDRFVVALDQSGQNTDSYTFAYLARASIPGEFAHPPATVEDMYRPDLAATTATGRFEVLGPQR</sequence>
<dbReference type="InterPro" id="IPR011990">
    <property type="entry name" value="TPR-like_helical_dom_sf"/>
</dbReference>
<dbReference type="InterPro" id="IPR003609">
    <property type="entry name" value="Pan_app"/>
</dbReference>
<dbReference type="SMART" id="SM01419">
    <property type="entry name" value="Thiol-ester_cl"/>
    <property type="match status" value="1"/>
</dbReference>
<accession>A0A838XTG3</accession>
<dbReference type="Pfam" id="PF00207">
    <property type="entry name" value="A2M"/>
    <property type="match status" value="1"/>
</dbReference>
<dbReference type="InterPro" id="IPR026284">
    <property type="entry name" value="A2MG_proteobact"/>
</dbReference>
<dbReference type="SUPFAM" id="SSF48452">
    <property type="entry name" value="TPR-like"/>
    <property type="match status" value="1"/>
</dbReference>
<dbReference type="InterPro" id="IPR041246">
    <property type="entry name" value="Bact_MG10"/>
</dbReference>
<dbReference type="InterPro" id="IPR011625">
    <property type="entry name" value="A2M_N_BRD"/>
</dbReference>
<evidence type="ECO:0000313" key="8">
    <source>
        <dbReference type="EMBL" id="MBA4610180.1"/>
    </source>
</evidence>
<dbReference type="GO" id="GO:0006508">
    <property type="term" value="P:proteolysis"/>
    <property type="evidence" value="ECO:0007669"/>
    <property type="project" value="InterPro"/>
</dbReference>
<dbReference type="Pfam" id="PF17972">
    <property type="entry name" value="bMG5"/>
    <property type="match status" value="1"/>
</dbReference>
<evidence type="ECO:0000256" key="4">
    <source>
        <dbReference type="ARBA" id="ARBA00023157"/>
    </source>
</evidence>
<dbReference type="InterPro" id="IPR001599">
    <property type="entry name" value="Macroglobln_a2"/>
</dbReference>
<dbReference type="Proteomes" id="UP000559404">
    <property type="component" value="Unassembled WGS sequence"/>
</dbReference>
<dbReference type="Gene3D" id="1.50.10.20">
    <property type="match status" value="1"/>
</dbReference>
<evidence type="ECO:0000256" key="3">
    <source>
        <dbReference type="ARBA" id="ARBA00022737"/>
    </source>
</evidence>
<dbReference type="Pfam" id="PF11974">
    <property type="entry name" value="bMG3"/>
    <property type="match status" value="1"/>
</dbReference>
<dbReference type="InterPro" id="IPR000177">
    <property type="entry name" value="Apple"/>
</dbReference>
<dbReference type="Pfam" id="PF07703">
    <property type="entry name" value="A2M_BRD"/>
    <property type="match status" value="1"/>
</dbReference>
<evidence type="ECO:0000313" key="9">
    <source>
        <dbReference type="Proteomes" id="UP000559404"/>
    </source>
</evidence>